<dbReference type="Pfam" id="PF00690">
    <property type="entry name" value="Cation_ATPase_N"/>
    <property type="match status" value="1"/>
</dbReference>
<keyword evidence="12 14" id="KW-0406">Ion transport</keyword>
<feature type="transmembrane region" description="Helical" evidence="14">
    <location>
        <begin position="284"/>
        <end position="307"/>
    </location>
</feature>
<evidence type="ECO:0000256" key="7">
    <source>
        <dbReference type="ARBA" id="ARBA00022837"/>
    </source>
</evidence>
<dbReference type="NCBIfam" id="TIGR01494">
    <property type="entry name" value="ATPase_P-type"/>
    <property type="match status" value="3"/>
</dbReference>
<dbReference type="SUPFAM" id="SSF56784">
    <property type="entry name" value="HAD-like"/>
    <property type="match status" value="1"/>
</dbReference>
<dbReference type="InterPro" id="IPR044492">
    <property type="entry name" value="P_typ_ATPase_HD_dom"/>
</dbReference>
<dbReference type="InterPro" id="IPR001757">
    <property type="entry name" value="P_typ_ATPase"/>
</dbReference>
<dbReference type="Pfam" id="PF00122">
    <property type="entry name" value="E1-E2_ATPase"/>
    <property type="match status" value="1"/>
</dbReference>
<dbReference type="Pfam" id="PF13246">
    <property type="entry name" value="Cation_ATPase"/>
    <property type="match status" value="1"/>
</dbReference>
<comment type="similarity">
    <text evidence="14">Belongs to the cation transport ATPase (P-type) (TC 3.A.3) family.</text>
</comment>
<keyword evidence="4 14" id="KW-0812">Transmembrane</keyword>
<dbReference type="SUPFAM" id="SSF81665">
    <property type="entry name" value="Calcium ATPase, transmembrane domain M"/>
    <property type="match status" value="1"/>
</dbReference>
<dbReference type="PRINTS" id="PR00119">
    <property type="entry name" value="CATATPASE"/>
</dbReference>
<sequence>MPFSVEGKHLSLLVKETFDNTTAEDVEKYVLKSFDGAWGGVDGLSKKLKVKPEAGVPSKEVEERRSHFGENKVEEEPQESLLSLMWGALQDPTLIFLTVAAFVSLAIGIFVEQRPFGWLEGVAILTAVVVVVTVGAVNDYQKEKQFRDLNAQKENIDLTVLRDGQTQTVSVHELVVGDVVLLSTGDVLPADGVVMGRNDLAINEKMLTGETVMKKKTPQYVIKNKSVVSSPTLFAGTFVQEGEGRLLVLAVGPNTYQGGMAEKMKEADSGRSILQRKLDAMTDLITTVSMWVSIALVIILLIRMGIAFHGKKCCFETWDHRVHWSEILGFVITGITIFVVAVPEGLPLAVTIALAFSVKKMLKDQNLVRHLSACETMGSATTICSDKTGTLTTSRMTVVKVFCGSRIFSTLSNIALPNPLKIAFMEAAVVNTMSKSNLVAGPTLGVPVYTGNDTECGLLVMANTIGTGGGTIDYNGHDMPYKDIRKRYPEDQDGRKQFTFSSARKRMSTRVRLPNGKYKIFTKGAAEMVTAICTHRVTVDGGLEVMSSAVRAEVEAVIASFADEALRTLCIAYKECDSPIEDVEEAEKGMVMIGLVGIEDPVRAEVPDAIKDCAKAGIVVRMVTGDNMRTAAAIAKKCGIIDDSIPMEHQVIDGKTFREKVSDKDNNLIQSEFDKIWPSLRVMGRSTPLDKHLLVSGLQASRMEGMPVQTVAVTGDGTNDAPALKKADVGFAMGIQGTDVAKNASDVIIMDDNFVSIVRAVMWGRCVYDNICKFLQFQLTVNITACTIAVVGAAVLTESPLKVIQLLWVNLIMDSFASLALATDDPNRVPGLKEQLLNRKPYPRTQALLSKIMVRNMFAHALYQLLVLFILIFCIGDVCEAGATINECGGVPYWRAPIDVGIRSGRPADYDLINLPADVKCIDAYKQDDPSTYWYVRDMPLDASGDTFEGAIPIRQRTYCEEQHGCGERSIHMTIVFNSFVLMQIFNEINTRKLHGEMNQFAGALYNDWFIRVMVGTLASQVVLVQVPGINTAFGCSGLDWAQWLVCVAIGASELLVHYLCALLPYEWIPLGSWAGSMDDATLDETAEEIRAEMAAKEKGAGNTPGDVEMSGVPQQVRN</sequence>
<dbReference type="EC" id="7.2.2.10" evidence="14"/>
<accession>A0A7S0XWI2</accession>
<keyword evidence="11 14" id="KW-1133">Transmembrane helix</keyword>
<keyword evidence="3 14" id="KW-0109">Calcium transport</keyword>
<evidence type="ECO:0000256" key="2">
    <source>
        <dbReference type="ARBA" id="ARBA00022448"/>
    </source>
</evidence>
<name>A0A7S0XWI2_HEMAN</name>
<dbReference type="InterPro" id="IPR004014">
    <property type="entry name" value="ATPase_P-typ_cation-transptr_N"/>
</dbReference>
<dbReference type="GO" id="GO:0012505">
    <property type="term" value="C:endomembrane system"/>
    <property type="evidence" value="ECO:0007669"/>
    <property type="project" value="UniProtKB-SubCell"/>
</dbReference>
<evidence type="ECO:0000313" key="17">
    <source>
        <dbReference type="EMBL" id="CAD8739295.1"/>
    </source>
</evidence>
<dbReference type="SUPFAM" id="SSF81660">
    <property type="entry name" value="Metal cation-transporting ATPase, ATP-binding domain N"/>
    <property type="match status" value="1"/>
</dbReference>
<dbReference type="AlphaFoldDB" id="A0A7S0XWI2"/>
<dbReference type="InterPro" id="IPR023299">
    <property type="entry name" value="ATPase_P-typ_cyto_dom_N"/>
</dbReference>
<dbReference type="Gene3D" id="2.70.150.10">
    <property type="entry name" value="Calcium-transporting ATPase, cytoplasmic transduction domain A"/>
    <property type="match status" value="1"/>
</dbReference>
<dbReference type="InterPro" id="IPR008250">
    <property type="entry name" value="ATPase_P-typ_transduc_dom_A_sf"/>
</dbReference>
<keyword evidence="10" id="KW-1278">Translocase</keyword>
<dbReference type="InterPro" id="IPR036412">
    <property type="entry name" value="HAD-like_sf"/>
</dbReference>
<evidence type="ECO:0000256" key="8">
    <source>
        <dbReference type="ARBA" id="ARBA00022840"/>
    </source>
</evidence>
<evidence type="ECO:0000256" key="1">
    <source>
        <dbReference type="ARBA" id="ARBA00004127"/>
    </source>
</evidence>
<evidence type="ECO:0000256" key="5">
    <source>
        <dbReference type="ARBA" id="ARBA00022723"/>
    </source>
</evidence>
<dbReference type="SUPFAM" id="SSF81653">
    <property type="entry name" value="Calcium ATPase, transduction domain A"/>
    <property type="match status" value="1"/>
</dbReference>
<comment type="caution">
    <text evidence="14">Lacks conserved residue(s) required for the propagation of feature annotation.</text>
</comment>
<keyword evidence="6 14" id="KW-0547">Nucleotide-binding</keyword>
<dbReference type="PANTHER" id="PTHR24093:SF369">
    <property type="entry name" value="CALCIUM-TRANSPORTING ATPASE"/>
    <property type="match status" value="1"/>
</dbReference>
<evidence type="ECO:0000256" key="6">
    <source>
        <dbReference type="ARBA" id="ARBA00022741"/>
    </source>
</evidence>
<reference evidence="17" key="1">
    <citation type="submission" date="2021-01" db="EMBL/GenBank/DDBJ databases">
        <authorList>
            <person name="Corre E."/>
            <person name="Pelletier E."/>
            <person name="Niang G."/>
            <person name="Scheremetjew M."/>
            <person name="Finn R."/>
            <person name="Kale V."/>
            <person name="Holt S."/>
            <person name="Cochrane G."/>
            <person name="Meng A."/>
            <person name="Brown T."/>
            <person name="Cohen L."/>
        </authorList>
    </citation>
    <scope>NUCLEOTIDE SEQUENCE</scope>
    <source>
        <strain evidence="17">CCMP441</strain>
    </source>
</reference>
<comment type="function">
    <text evidence="14">Catalyzes the hydrolysis of ATP coupled with the transport of calcium.</text>
</comment>
<gene>
    <name evidence="17" type="ORF">HAND1043_LOCUS5787</name>
</gene>
<dbReference type="InterPro" id="IPR023214">
    <property type="entry name" value="HAD_sf"/>
</dbReference>
<dbReference type="SFLD" id="SFLDS00003">
    <property type="entry name" value="Haloacid_Dehalogenase"/>
    <property type="match status" value="1"/>
</dbReference>
<feature type="transmembrane region" description="Helical" evidence="14">
    <location>
        <begin position="117"/>
        <end position="137"/>
    </location>
</feature>
<keyword evidence="13 14" id="KW-0472">Membrane</keyword>
<evidence type="ECO:0000256" key="10">
    <source>
        <dbReference type="ARBA" id="ARBA00022967"/>
    </source>
</evidence>
<proteinExistence type="inferred from homology"/>
<dbReference type="PANTHER" id="PTHR24093">
    <property type="entry name" value="CATION TRANSPORTING ATPASE"/>
    <property type="match status" value="1"/>
</dbReference>
<dbReference type="FunFam" id="1.20.1110.10:FF:000036">
    <property type="entry name" value="Calcium-transporting ATPase"/>
    <property type="match status" value="1"/>
</dbReference>
<keyword evidence="5" id="KW-0479">Metal-binding</keyword>
<dbReference type="NCBIfam" id="TIGR01517">
    <property type="entry name" value="ATPase-IIB_Ca"/>
    <property type="match status" value="1"/>
</dbReference>
<dbReference type="InterPro" id="IPR006068">
    <property type="entry name" value="ATPase_P-typ_cation-transptr_C"/>
</dbReference>
<dbReference type="InterPro" id="IPR018303">
    <property type="entry name" value="ATPase_P-typ_P_site"/>
</dbReference>
<dbReference type="Pfam" id="PF00689">
    <property type="entry name" value="Cation_ATPase_C"/>
    <property type="match status" value="1"/>
</dbReference>
<keyword evidence="9" id="KW-0460">Magnesium</keyword>
<evidence type="ECO:0000259" key="16">
    <source>
        <dbReference type="SMART" id="SM00831"/>
    </source>
</evidence>
<evidence type="ECO:0000256" key="3">
    <source>
        <dbReference type="ARBA" id="ARBA00022568"/>
    </source>
</evidence>
<dbReference type="GO" id="GO:0005886">
    <property type="term" value="C:plasma membrane"/>
    <property type="evidence" value="ECO:0007669"/>
    <property type="project" value="TreeGrafter"/>
</dbReference>
<feature type="transmembrane region" description="Helical" evidence="14">
    <location>
        <begin position="858"/>
        <end position="878"/>
    </location>
</feature>
<dbReference type="EMBL" id="HBFK01009625">
    <property type="protein sequence ID" value="CAD8739295.1"/>
    <property type="molecule type" value="Transcribed_RNA"/>
</dbReference>
<keyword evidence="2 14" id="KW-0813">Transport</keyword>
<feature type="region of interest" description="Disordered" evidence="15">
    <location>
        <begin position="1096"/>
        <end position="1119"/>
    </location>
</feature>
<feature type="transmembrane region" description="Helical" evidence="14">
    <location>
        <begin position="779"/>
        <end position="797"/>
    </location>
</feature>
<feature type="domain" description="Cation-transporting P-type ATPase N-terminal" evidence="16">
    <location>
        <begin position="37"/>
        <end position="109"/>
    </location>
</feature>
<feature type="transmembrane region" description="Helical" evidence="14">
    <location>
        <begin position="93"/>
        <end position="111"/>
    </location>
</feature>
<dbReference type="InterPro" id="IPR006408">
    <property type="entry name" value="P-type_ATPase_IIB"/>
</dbReference>
<dbReference type="SFLD" id="SFLDF00027">
    <property type="entry name" value="p-type_atpase"/>
    <property type="match status" value="1"/>
</dbReference>
<dbReference type="CDD" id="cd02081">
    <property type="entry name" value="P-type_ATPase_Ca_PMCA-like"/>
    <property type="match status" value="1"/>
</dbReference>
<keyword evidence="7 14" id="KW-0106">Calcium</keyword>
<keyword evidence="8 14" id="KW-0067">ATP-binding</keyword>
<evidence type="ECO:0000256" key="9">
    <source>
        <dbReference type="ARBA" id="ARBA00022842"/>
    </source>
</evidence>
<dbReference type="GO" id="GO:0005388">
    <property type="term" value="F:P-type calcium transporter activity"/>
    <property type="evidence" value="ECO:0007669"/>
    <property type="project" value="UniProtKB-EC"/>
</dbReference>
<dbReference type="InterPro" id="IPR023298">
    <property type="entry name" value="ATPase_P-typ_TM_dom_sf"/>
</dbReference>
<dbReference type="GO" id="GO:0046872">
    <property type="term" value="F:metal ion binding"/>
    <property type="evidence" value="ECO:0007669"/>
    <property type="project" value="UniProtKB-KW"/>
</dbReference>
<evidence type="ECO:0000256" key="14">
    <source>
        <dbReference type="RuleBase" id="RU361146"/>
    </source>
</evidence>
<evidence type="ECO:0000256" key="12">
    <source>
        <dbReference type="ARBA" id="ARBA00023065"/>
    </source>
</evidence>
<dbReference type="Gene3D" id="3.40.1110.10">
    <property type="entry name" value="Calcium-transporting ATPase, cytoplasmic domain N"/>
    <property type="match status" value="1"/>
</dbReference>
<comment type="catalytic activity">
    <reaction evidence="14">
        <text>Ca(2+)(in) + ATP + H2O = Ca(2+)(out) + ADP + phosphate + H(+)</text>
        <dbReference type="Rhea" id="RHEA:18105"/>
        <dbReference type="ChEBI" id="CHEBI:15377"/>
        <dbReference type="ChEBI" id="CHEBI:15378"/>
        <dbReference type="ChEBI" id="CHEBI:29108"/>
        <dbReference type="ChEBI" id="CHEBI:30616"/>
        <dbReference type="ChEBI" id="CHEBI:43474"/>
        <dbReference type="ChEBI" id="CHEBI:456216"/>
        <dbReference type="EC" id="7.2.2.10"/>
    </reaction>
</comment>
<feature type="transmembrane region" description="Helical" evidence="14">
    <location>
        <begin position="327"/>
        <end position="356"/>
    </location>
</feature>
<dbReference type="Gene3D" id="3.40.50.1000">
    <property type="entry name" value="HAD superfamily/HAD-like"/>
    <property type="match status" value="1"/>
</dbReference>
<dbReference type="SFLD" id="SFLDG00002">
    <property type="entry name" value="C1.7:_P-type_atpase_like"/>
    <property type="match status" value="1"/>
</dbReference>
<comment type="subcellular location">
    <subcellularLocation>
        <location evidence="1">Endomembrane system</location>
        <topology evidence="1">Multi-pass membrane protein</topology>
    </subcellularLocation>
    <subcellularLocation>
        <location evidence="14">Membrane</location>
        <topology evidence="14">Multi-pass membrane protein</topology>
    </subcellularLocation>
</comment>
<dbReference type="GO" id="GO:0005524">
    <property type="term" value="F:ATP binding"/>
    <property type="evidence" value="ECO:0007669"/>
    <property type="project" value="UniProtKB-KW"/>
</dbReference>
<evidence type="ECO:0000256" key="13">
    <source>
        <dbReference type="ARBA" id="ARBA00023136"/>
    </source>
</evidence>
<dbReference type="Pfam" id="PF08282">
    <property type="entry name" value="Hydrolase_3"/>
    <property type="match status" value="1"/>
</dbReference>
<dbReference type="SMART" id="SM00831">
    <property type="entry name" value="Cation_ATPase_N"/>
    <property type="match status" value="1"/>
</dbReference>
<dbReference type="GO" id="GO:0016887">
    <property type="term" value="F:ATP hydrolysis activity"/>
    <property type="evidence" value="ECO:0007669"/>
    <property type="project" value="InterPro"/>
</dbReference>
<dbReference type="PROSITE" id="PS00154">
    <property type="entry name" value="ATPASE_E1_E2"/>
    <property type="match status" value="1"/>
</dbReference>
<organism evidence="17">
    <name type="scientific">Hemiselmis andersenii</name>
    <name type="common">Cryptophyte alga</name>
    <dbReference type="NCBI Taxonomy" id="464988"/>
    <lineage>
        <taxon>Eukaryota</taxon>
        <taxon>Cryptophyceae</taxon>
        <taxon>Cryptomonadales</taxon>
        <taxon>Hemiselmidaceae</taxon>
        <taxon>Hemiselmis</taxon>
    </lineage>
</organism>
<evidence type="ECO:0000256" key="4">
    <source>
        <dbReference type="ARBA" id="ARBA00022692"/>
    </source>
</evidence>
<evidence type="ECO:0000256" key="15">
    <source>
        <dbReference type="SAM" id="MobiDB-lite"/>
    </source>
</evidence>
<dbReference type="InterPro" id="IPR059000">
    <property type="entry name" value="ATPase_P-type_domA"/>
</dbReference>
<protein>
    <recommendedName>
        <fullName evidence="14">Calcium-transporting ATPase</fullName>
        <ecNumber evidence="14">7.2.2.10</ecNumber>
    </recommendedName>
</protein>
<dbReference type="Gene3D" id="1.20.1110.10">
    <property type="entry name" value="Calcium-transporting ATPase, transmembrane domain"/>
    <property type="match status" value="2"/>
</dbReference>
<evidence type="ECO:0000256" key="11">
    <source>
        <dbReference type="ARBA" id="ARBA00022989"/>
    </source>
</evidence>